<keyword evidence="4" id="KW-0238">DNA-binding</keyword>
<keyword evidence="10" id="KW-1185">Reference proteome</keyword>
<organism evidence="9 10">
    <name type="scientific">Microbacterium marinilacus</name>
    <dbReference type="NCBI Taxonomy" id="415209"/>
    <lineage>
        <taxon>Bacteria</taxon>
        <taxon>Bacillati</taxon>
        <taxon>Actinomycetota</taxon>
        <taxon>Actinomycetes</taxon>
        <taxon>Micrococcales</taxon>
        <taxon>Microbacteriaceae</taxon>
        <taxon>Microbacterium</taxon>
    </lineage>
</organism>
<evidence type="ECO:0000259" key="8">
    <source>
        <dbReference type="Pfam" id="PF13490"/>
    </source>
</evidence>
<feature type="compositionally biased region" description="Pro residues" evidence="6">
    <location>
        <begin position="622"/>
        <end position="631"/>
    </location>
</feature>
<accession>A0ABP7B9U5</accession>
<dbReference type="SUPFAM" id="SSF88946">
    <property type="entry name" value="Sigma2 domain of RNA polymerase sigma factors"/>
    <property type="match status" value="1"/>
</dbReference>
<comment type="similarity">
    <text evidence="1">Belongs to the sigma-70 factor family. ECF subfamily.</text>
</comment>
<dbReference type="Gene3D" id="1.10.1740.10">
    <property type="match status" value="1"/>
</dbReference>
<dbReference type="PRINTS" id="PR01217">
    <property type="entry name" value="PRICHEXTENSN"/>
</dbReference>
<evidence type="ECO:0000256" key="3">
    <source>
        <dbReference type="ARBA" id="ARBA00023082"/>
    </source>
</evidence>
<evidence type="ECO:0000259" key="7">
    <source>
        <dbReference type="Pfam" id="PF04542"/>
    </source>
</evidence>
<dbReference type="EMBL" id="BAAAYV010000005">
    <property type="protein sequence ID" value="GAA3654086.1"/>
    <property type="molecule type" value="Genomic_DNA"/>
</dbReference>
<feature type="compositionally biased region" description="Low complexity" evidence="6">
    <location>
        <begin position="380"/>
        <end position="393"/>
    </location>
</feature>
<dbReference type="NCBIfam" id="TIGR02937">
    <property type="entry name" value="sigma70-ECF"/>
    <property type="match status" value="1"/>
</dbReference>
<feature type="domain" description="Putative zinc-finger" evidence="8">
    <location>
        <begin position="227"/>
        <end position="260"/>
    </location>
</feature>
<feature type="compositionally biased region" description="Basic and acidic residues" evidence="6">
    <location>
        <begin position="23"/>
        <end position="32"/>
    </location>
</feature>
<dbReference type="Proteomes" id="UP001410795">
    <property type="component" value="Unassembled WGS sequence"/>
</dbReference>
<feature type="compositionally biased region" description="Low complexity" evidence="6">
    <location>
        <begin position="603"/>
        <end position="621"/>
    </location>
</feature>
<reference evidence="10" key="1">
    <citation type="journal article" date="2019" name="Int. J. Syst. Evol. Microbiol.">
        <title>The Global Catalogue of Microorganisms (GCM) 10K type strain sequencing project: providing services to taxonomists for standard genome sequencing and annotation.</title>
        <authorList>
            <consortium name="The Broad Institute Genomics Platform"/>
            <consortium name="The Broad Institute Genome Sequencing Center for Infectious Disease"/>
            <person name="Wu L."/>
            <person name="Ma J."/>
        </authorList>
    </citation>
    <scope>NUCLEOTIDE SEQUENCE [LARGE SCALE GENOMIC DNA]</scope>
    <source>
        <strain evidence="10">JCM 16546</strain>
    </source>
</reference>
<evidence type="ECO:0000256" key="5">
    <source>
        <dbReference type="ARBA" id="ARBA00023163"/>
    </source>
</evidence>
<evidence type="ECO:0000256" key="4">
    <source>
        <dbReference type="ARBA" id="ARBA00023125"/>
    </source>
</evidence>
<dbReference type="InterPro" id="IPR014284">
    <property type="entry name" value="RNA_pol_sigma-70_dom"/>
</dbReference>
<evidence type="ECO:0000313" key="10">
    <source>
        <dbReference type="Proteomes" id="UP001410795"/>
    </source>
</evidence>
<keyword evidence="5" id="KW-0804">Transcription</keyword>
<proteinExistence type="inferred from homology"/>
<evidence type="ECO:0000256" key="1">
    <source>
        <dbReference type="ARBA" id="ARBA00010641"/>
    </source>
</evidence>
<feature type="compositionally biased region" description="Pro residues" evidence="6">
    <location>
        <begin position="589"/>
        <end position="602"/>
    </location>
</feature>
<evidence type="ECO:0000313" key="9">
    <source>
        <dbReference type="EMBL" id="GAA3654086.1"/>
    </source>
</evidence>
<dbReference type="Gene3D" id="1.10.10.10">
    <property type="entry name" value="Winged helix-like DNA-binding domain superfamily/Winged helix DNA-binding domain"/>
    <property type="match status" value="1"/>
</dbReference>
<evidence type="ECO:0008006" key="11">
    <source>
        <dbReference type="Google" id="ProtNLM"/>
    </source>
</evidence>
<feature type="compositionally biased region" description="Low complexity" evidence="6">
    <location>
        <begin position="421"/>
        <end position="448"/>
    </location>
</feature>
<dbReference type="PANTHER" id="PTHR43133:SF8">
    <property type="entry name" value="RNA POLYMERASE SIGMA FACTOR HI_1459-RELATED"/>
    <property type="match status" value="1"/>
</dbReference>
<feature type="domain" description="RNA polymerase sigma-70 region 2" evidence="7">
    <location>
        <begin position="66"/>
        <end position="122"/>
    </location>
</feature>
<keyword evidence="3" id="KW-0731">Sigma factor</keyword>
<protein>
    <recommendedName>
        <fullName evidence="11">Sigma-70 family RNA polymerase sigma factor</fullName>
    </recommendedName>
</protein>
<evidence type="ECO:0000256" key="6">
    <source>
        <dbReference type="SAM" id="MobiDB-lite"/>
    </source>
</evidence>
<dbReference type="Pfam" id="PF04542">
    <property type="entry name" value="Sigma70_r2"/>
    <property type="match status" value="1"/>
</dbReference>
<gene>
    <name evidence="9" type="ORF">GCM10022202_12640</name>
</gene>
<feature type="region of interest" description="Disordered" evidence="6">
    <location>
        <begin position="378"/>
        <end position="488"/>
    </location>
</feature>
<feature type="region of interest" description="Disordered" evidence="6">
    <location>
        <begin position="589"/>
        <end position="647"/>
    </location>
</feature>
<dbReference type="InterPro" id="IPR027383">
    <property type="entry name" value="Znf_put"/>
</dbReference>
<dbReference type="Pfam" id="PF13490">
    <property type="entry name" value="zf-HC2"/>
    <property type="match status" value="1"/>
</dbReference>
<comment type="caution">
    <text evidence="9">The sequence shown here is derived from an EMBL/GenBank/DDBJ whole genome shotgun (WGS) entry which is preliminary data.</text>
</comment>
<feature type="region of interest" description="Disordered" evidence="6">
    <location>
        <begin position="1"/>
        <end position="51"/>
    </location>
</feature>
<dbReference type="InterPro" id="IPR013325">
    <property type="entry name" value="RNA_pol_sigma_r2"/>
</dbReference>
<dbReference type="SUPFAM" id="SSF88659">
    <property type="entry name" value="Sigma3 and sigma4 domains of RNA polymerase sigma factors"/>
    <property type="match status" value="1"/>
</dbReference>
<dbReference type="PANTHER" id="PTHR43133">
    <property type="entry name" value="RNA POLYMERASE ECF-TYPE SIGMA FACTO"/>
    <property type="match status" value="1"/>
</dbReference>
<dbReference type="InterPro" id="IPR007627">
    <property type="entry name" value="RNA_pol_sigma70_r2"/>
</dbReference>
<name>A0ABP7B9U5_9MICO</name>
<keyword evidence="2" id="KW-0805">Transcription regulation</keyword>
<dbReference type="InterPro" id="IPR013324">
    <property type="entry name" value="RNA_pol_sigma_r3/r4-like"/>
</dbReference>
<dbReference type="InterPro" id="IPR039425">
    <property type="entry name" value="RNA_pol_sigma-70-like"/>
</dbReference>
<sequence>MPGGRGFAPTTRPRIAGPPARRNPSDSDRSDMTTEEIPDAPEAAPDTDLVLRSRSGDADAFGELWRRHYRSGVVVARSVTSSIDADDLVQEAYTRIFQAIRRGGGPTGAFRAYLFTAIRNTAAGWGRARSETAIDELETIEDPETTDEATMAALDRSLTHNAFRSLPSRWQEVLWYTEIEQLTPAQIAPLLSMKPAAVSQLSFRAREGLREAWIQAHLNSLEDGSECQWAIEHLGAHTRGNLGARNQNRLDTHLADCPRCTIVAGEAQEVGSRLALVLLPLTIGVGATASYLAALQRDDAAAVALAAMPSHVVEGAVVAGGGLAAGASGGDGGGSGAGGASTSGSAWTVGGLVAAGAAALAVAATVVAFALSPGLGGAGDPAAGADASDSPSAEVDASPELVDKTSETEAATPSPSPSPTNEPTTEPGTAAPPTIETPAPEPSQPEAEPTTEPEPEPTPVEEPAEPAPLALDSARSGDSGDVVLDISGEPGSTVQAFALTDATSGSGGDGSTSAGVPLAVAMAAQSALAETTLDDSGSGVLSFPLTLEQVRADVTIEIVYVDSDAGSTSHRLSEFGDLVDQLLAVLAPSPEPTEPVETPTPTPTQTETPAPTETPVATETPTPEPTTPSPTPSATEEPEEPTTPGVTAACGYAWIGGGITCTILSDSTWGDAYIEVPDSEPRFLTRIVPGVPIQVDFSGDTDPASALYVTTSGGVVIPLGTLGDLLPAQ</sequence>
<dbReference type="InterPro" id="IPR036388">
    <property type="entry name" value="WH-like_DNA-bd_sf"/>
</dbReference>
<evidence type="ECO:0000256" key="2">
    <source>
        <dbReference type="ARBA" id="ARBA00023015"/>
    </source>
</evidence>